<dbReference type="EMBL" id="CYZE01000010">
    <property type="protein sequence ID" value="CUO69179.1"/>
    <property type="molecule type" value="Genomic_DNA"/>
</dbReference>
<accession>A0A174H839</accession>
<reference evidence="1 2" key="1">
    <citation type="submission" date="2015-09" db="EMBL/GenBank/DDBJ databases">
        <authorList>
            <consortium name="Pathogen Informatics"/>
        </authorList>
    </citation>
    <scope>NUCLEOTIDE SEQUENCE [LARGE SCALE GENOMIC DNA]</scope>
    <source>
        <strain evidence="1 2">2789STDY5608850</strain>
    </source>
</reference>
<protein>
    <submittedName>
        <fullName evidence="1">Uncharacterized protein</fullName>
    </submittedName>
</protein>
<gene>
    <name evidence="1" type="ORF">ERS852407_03613</name>
</gene>
<sequence>MYYQNWSELKKFNPVKDGKWDQELLYEYLVSSCYKNFKQPLNDFFSSYQNDEALAELLFDFLLNEEYDGSESQIGAAFYLSKFDKTILKKKKDLLLQAQQNPVDWKRPFKDNSYLEWL</sequence>
<name>A0A174H839_9FIRM</name>
<dbReference type="AlphaFoldDB" id="A0A174H839"/>
<proteinExistence type="predicted"/>
<evidence type="ECO:0000313" key="1">
    <source>
        <dbReference type="EMBL" id="CUO69179.1"/>
    </source>
</evidence>
<dbReference type="Proteomes" id="UP000095651">
    <property type="component" value="Unassembled WGS sequence"/>
</dbReference>
<evidence type="ECO:0000313" key="2">
    <source>
        <dbReference type="Proteomes" id="UP000095651"/>
    </source>
</evidence>
<organism evidence="1 2">
    <name type="scientific">Hungatella hathewayi</name>
    <dbReference type="NCBI Taxonomy" id="154046"/>
    <lineage>
        <taxon>Bacteria</taxon>
        <taxon>Bacillati</taxon>
        <taxon>Bacillota</taxon>
        <taxon>Clostridia</taxon>
        <taxon>Lachnospirales</taxon>
        <taxon>Lachnospiraceae</taxon>
        <taxon>Hungatella</taxon>
    </lineage>
</organism>
<dbReference type="RefSeq" id="WP_055657270.1">
    <property type="nucleotide sequence ID" value="NZ_CABIXC010000010.1"/>
</dbReference>